<dbReference type="GO" id="GO:0010521">
    <property type="term" value="F:telomerase inhibitor activity"/>
    <property type="evidence" value="ECO:0007669"/>
    <property type="project" value="TreeGrafter"/>
</dbReference>
<dbReference type="PANTHER" id="PTHR14513:SF0">
    <property type="entry name" value="PROTECTION OF TELOMERES PROTEIN 1"/>
    <property type="match status" value="1"/>
</dbReference>
<dbReference type="AlphaFoldDB" id="A0AAW1SGF2"/>
<evidence type="ECO:0000259" key="5">
    <source>
        <dbReference type="SMART" id="SM00976"/>
    </source>
</evidence>
<dbReference type="Pfam" id="PF25507">
    <property type="entry name" value="OB_POT1A"/>
    <property type="match status" value="1"/>
</dbReference>
<dbReference type="Proteomes" id="UP001438707">
    <property type="component" value="Unassembled WGS sequence"/>
</dbReference>
<dbReference type="GO" id="GO:0000783">
    <property type="term" value="C:nuclear telomere cap complex"/>
    <property type="evidence" value="ECO:0007669"/>
    <property type="project" value="TreeGrafter"/>
</dbReference>
<dbReference type="InterPro" id="IPR028389">
    <property type="entry name" value="POT1"/>
</dbReference>
<dbReference type="GO" id="GO:0098505">
    <property type="term" value="F:G-rich strand telomeric DNA binding"/>
    <property type="evidence" value="ECO:0007669"/>
    <property type="project" value="TreeGrafter"/>
</dbReference>
<dbReference type="Pfam" id="PF02765">
    <property type="entry name" value="POT1"/>
    <property type="match status" value="1"/>
</dbReference>
<dbReference type="EMBL" id="JALJOS010000001">
    <property type="protein sequence ID" value="KAK9844925.1"/>
    <property type="molecule type" value="Genomic_DNA"/>
</dbReference>
<sequence>MYTYKSLQEASDRDGICNTYAVVADCSEPRATRGTDWCSNVILVDPTTELEGSQLVNGVECMLFAVEPALLPNPQCVGSIMRLHRIKAQTFNNRPQLVGKIGKGCSFCLFAGQNQATEPFQASGATYTLEEQDHQVVAALRHFRRRIERPGLTVPESTKRIRDVRPGDVFSCHCKVLAIDKSLDHGVAAFFIWDGTDSMPFPLSADTRQEITSSDEDGSWGAAKRLAIDFEALAASGNTHVPALGTALPVTFSDTQGAPCMPKRGAWIKLQNVSAWVIQGQLQARFTPDSQWSPASYDDDAIAAIRQREQAAHISEWAPSNPREWAAAVSNEMDDVPFTTLRQILSQAGNAAPSRHKCLVRLLEHHPSSVPDFCQPAGSKAGSNSLWRYAVKLRLEDATGEADVLLYGQDGDDFFRTTAQDLQQNQGAAAGIQASMSRLKGQSGRSERGVWMACCFKTFWSERTCPWQSMHVRLLATTISEMH</sequence>
<evidence type="ECO:0000256" key="3">
    <source>
        <dbReference type="ARBA" id="ARBA00022895"/>
    </source>
</evidence>
<dbReference type="CDD" id="cd04497">
    <property type="entry name" value="hPOT1_OB1_like"/>
    <property type="match status" value="1"/>
</dbReference>
<evidence type="ECO:0000313" key="6">
    <source>
        <dbReference type="EMBL" id="KAK9844925.1"/>
    </source>
</evidence>
<reference evidence="6 7" key="1">
    <citation type="journal article" date="2024" name="Nat. Commun.">
        <title>Phylogenomics reveals the evolutionary origins of lichenization in chlorophyte algae.</title>
        <authorList>
            <person name="Puginier C."/>
            <person name="Libourel C."/>
            <person name="Otte J."/>
            <person name="Skaloud P."/>
            <person name="Haon M."/>
            <person name="Grisel S."/>
            <person name="Petersen M."/>
            <person name="Berrin J.G."/>
            <person name="Delaux P.M."/>
            <person name="Dal Grande F."/>
            <person name="Keller J."/>
        </authorList>
    </citation>
    <scope>NUCLEOTIDE SEQUENCE [LARGE SCALE GENOMIC DNA]</scope>
    <source>
        <strain evidence="6 7">SAG 2145</strain>
    </source>
</reference>
<dbReference type="Gene3D" id="2.40.50.140">
    <property type="entry name" value="Nucleic acid-binding proteins"/>
    <property type="match status" value="1"/>
</dbReference>
<dbReference type="GO" id="GO:0016233">
    <property type="term" value="P:telomere capping"/>
    <property type="evidence" value="ECO:0007669"/>
    <property type="project" value="TreeGrafter"/>
</dbReference>
<dbReference type="SMART" id="SM00976">
    <property type="entry name" value="Telo_bind"/>
    <property type="match status" value="1"/>
</dbReference>
<organism evidence="6 7">
    <name type="scientific">Apatococcus lobatus</name>
    <dbReference type="NCBI Taxonomy" id="904363"/>
    <lineage>
        <taxon>Eukaryota</taxon>
        <taxon>Viridiplantae</taxon>
        <taxon>Chlorophyta</taxon>
        <taxon>core chlorophytes</taxon>
        <taxon>Trebouxiophyceae</taxon>
        <taxon>Chlorellales</taxon>
        <taxon>Chlorellaceae</taxon>
        <taxon>Apatococcus</taxon>
    </lineage>
</organism>
<evidence type="ECO:0000313" key="7">
    <source>
        <dbReference type="Proteomes" id="UP001438707"/>
    </source>
</evidence>
<comment type="caution">
    <text evidence="6">The sequence shown here is derived from an EMBL/GenBank/DDBJ whole genome shotgun (WGS) entry which is preliminary data.</text>
</comment>
<gene>
    <name evidence="6" type="ORF">WJX74_008716</name>
</gene>
<keyword evidence="7" id="KW-1185">Reference proteome</keyword>
<dbReference type="PANTHER" id="PTHR14513">
    <property type="entry name" value="PROTECTION OF TELOMERES 1"/>
    <property type="match status" value="1"/>
</dbReference>
<keyword evidence="4" id="KW-0238">DNA-binding</keyword>
<name>A0AAW1SGF2_9CHLO</name>
<evidence type="ECO:0000256" key="2">
    <source>
        <dbReference type="ARBA" id="ARBA00022454"/>
    </source>
</evidence>
<proteinExistence type="predicted"/>
<feature type="domain" description="Telomeric single stranded DNA binding POT1/Cdc13" evidence="5">
    <location>
        <begin position="4"/>
        <end position="146"/>
    </location>
</feature>
<dbReference type="InterPro" id="IPR057620">
    <property type="entry name" value="POT1A/B-like_OB"/>
</dbReference>
<dbReference type="InterPro" id="IPR011564">
    <property type="entry name" value="Telomer_end-bd_POT1/Cdc13"/>
</dbReference>
<keyword evidence="2" id="KW-0158">Chromosome</keyword>
<comment type="subcellular location">
    <subcellularLocation>
        <location evidence="1">Chromosome</location>
        <location evidence="1">Telomere</location>
    </subcellularLocation>
</comment>
<keyword evidence="3" id="KW-0779">Telomere</keyword>
<protein>
    <recommendedName>
        <fullName evidence="5">Telomeric single stranded DNA binding POT1/Cdc13 domain-containing protein</fullName>
    </recommendedName>
</protein>
<dbReference type="InterPro" id="IPR012340">
    <property type="entry name" value="NA-bd_OB-fold"/>
</dbReference>
<accession>A0AAW1SGF2</accession>
<dbReference type="GO" id="GO:0032210">
    <property type="term" value="P:regulation of telomere maintenance via telomerase"/>
    <property type="evidence" value="ECO:0007669"/>
    <property type="project" value="TreeGrafter"/>
</dbReference>
<dbReference type="SUPFAM" id="SSF50249">
    <property type="entry name" value="Nucleic acid-binding proteins"/>
    <property type="match status" value="2"/>
</dbReference>
<evidence type="ECO:0000256" key="1">
    <source>
        <dbReference type="ARBA" id="ARBA00004574"/>
    </source>
</evidence>
<evidence type="ECO:0000256" key="4">
    <source>
        <dbReference type="ARBA" id="ARBA00023125"/>
    </source>
</evidence>